<accession>A0A699ZSW0</accession>
<keyword evidence="2" id="KW-1185">Reference proteome</keyword>
<comment type="caution">
    <text evidence="1">The sequence shown here is derived from an EMBL/GenBank/DDBJ whole genome shotgun (WGS) entry which is preliminary data.</text>
</comment>
<gene>
    <name evidence="1" type="ORF">HaLaN_20336</name>
</gene>
<organism evidence="1 2">
    <name type="scientific">Haematococcus lacustris</name>
    <name type="common">Green alga</name>
    <name type="synonym">Haematococcus pluvialis</name>
    <dbReference type="NCBI Taxonomy" id="44745"/>
    <lineage>
        <taxon>Eukaryota</taxon>
        <taxon>Viridiplantae</taxon>
        <taxon>Chlorophyta</taxon>
        <taxon>core chlorophytes</taxon>
        <taxon>Chlorophyceae</taxon>
        <taxon>CS clade</taxon>
        <taxon>Chlamydomonadales</taxon>
        <taxon>Haematococcaceae</taxon>
        <taxon>Haematococcus</taxon>
    </lineage>
</organism>
<evidence type="ECO:0000313" key="2">
    <source>
        <dbReference type="Proteomes" id="UP000485058"/>
    </source>
</evidence>
<evidence type="ECO:0000313" key="1">
    <source>
        <dbReference type="EMBL" id="GFH22819.1"/>
    </source>
</evidence>
<proteinExistence type="predicted"/>
<name>A0A699ZSW0_HAELA</name>
<sequence length="222" mass="23409">MARHVDQGQCPVEGTHWAAACPKPGSACTKQQSTGAATRMAGAATWRHSDHRETWPAFLRACLCAGAGQSSPCPCRKWAIVQHSTTPAATASQEPTVLADQVPAAAQLSSFLMALPPRARGTKLGRGPGALPAWHTPLLSLHRVPQALSHTLYLTVLHGRGLARQVRSWWGERTVDSALKASSQGVPACTCQCAGGCVAPAGVLPGPGGRRRCSLTLTTWWL</sequence>
<dbReference type="Proteomes" id="UP000485058">
    <property type="component" value="Unassembled WGS sequence"/>
</dbReference>
<dbReference type="EMBL" id="BLLF01002130">
    <property type="protein sequence ID" value="GFH22819.1"/>
    <property type="molecule type" value="Genomic_DNA"/>
</dbReference>
<reference evidence="1 2" key="1">
    <citation type="submission" date="2020-02" db="EMBL/GenBank/DDBJ databases">
        <title>Draft genome sequence of Haematococcus lacustris strain NIES-144.</title>
        <authorList>
            <person name="Morimoto D."/>
            <person name="Nakagawa S."/>
            <person name="Yoshida T."/>
            <person name="Sawayama S."/>
        </authorList>
    </citation>
    <scope>NUCLEOTIDE SEQUENCE [LARGE SCALE GENOMIC DNA]</scope>
    <source>
        <strain evidence="1 2">NIES-144</strain>
    </source>
</reference>
<protein>
    <submittedName>
        <fullName evidence="1">Uncharacterized protein</fullName>
    </submittedName>
</protein>
<dbReference type="AlphaFoldDB" id="A0A699ZSW0"/>